<gene>
    <name evidence="1" type="ORF">ACFPMF_08545</name>
</gene>
<accession>A0ABW0IAI4</accession>
<organism evidence="1 2">
    <name type="scientific">Larkinella bovis</name>
    <dbReference type="NCBI Taxonomy" id="683041"/>
    <lineage>
        <taxon>Bacteria</taxon>
        <taxon>Pseudomonadati</taxon>
        <taxon>Bacteroidota</taxon>
        <taxon>Cytophagia</taxon>
        <taxon>Cytophagales</taxon>
        <taxon>Spirosomataceae</taxon>
        <taxon>Larkinella</taxon>
    </lineage>
</organism>
<reference evidence="2" key="1">
    <citation type="journal article" date="2019" name="Int. J. Syst. Evol. Microbiol.">
        <title>The Global Catalogue of Microorganisms (GCM) 10K type strain sequencing project: providing services to taxonomists for standard genome sequencing and annotation.</title>
        <authorList>
            <consortium name="The Broad Institute Genomics Platform"/>
            <consortium name="The Broad Institute Genome Sequencing Center for Infectious Disease"/>
            <person name="Wu L."/>
            <person name="Ma J."/>
        </authorList>
    </citation>
    <scope>NUCLEOTIDE SEQUENCE [LARGE SCALE GENOMIC DNA]</scope>
    <source>
        <strain evidence="2">CCUG 55250</strain>
    </source>
</reference>
<protein>
    <submittedName>
        <fullName evidence="1">Uncharacterized protein</fullName>
    </submittedName>
</protein>
<keyword evidence="2" id="KW-1185">Reference proteome</keyword>
<comment type="caution">
    <text evidence="1">The sequence shown here is derived from an EMBL/GenBank/DDBJ whole genome shotgun (WGS) entry which is preliminary data.</text>
</comment>
<evidence type="ECO:0000313" key="1">
    <source>
        <dbReference type="EMBL" id="MFC5409351.1"/>
    </source>
</evidence>
<dbReference type="Proteomes" id="UP001596106">
    <property type="component" value="Unassembled WGS sequence"/>
</dbReference>
<evidence type="ECO:0000313" key="2">
    <source>
        <dbReference type="Proteomes" id="UP001596106"/>
    </source>
</evidence>
<dbReference type="RefSeq" id="WP_379843157.1">
    <property type="nucleotide sequence ID" value="NZ_JBHSMA010000002.1"/>
</dbReference>
<dbReference type="EMBL" id="JBHSMA010000002">
    <property type="protein sequence ID" value="MFC5409351.1"/>
    <property type="molecule type" value="Genomic_DNA"/>
</dbReference>
<sequence>MTNLFSKTRESVIAGQLKNPPTLFTINPTTRFERRCNVLYESYSRFIDDGEKLLAADILSILKDVLDDEIRALTSSAAVVKQ</sequence>
<proteinExistence type="predicted"/>
<name>A0ABW0IAI4_9BACT</name>